<sequence>MDVKEKRLFDSVHRLLKTAVDTTATSSTADESDVVLMILDTFKRLLQWRELHKLVPKYSIKPFLTCMSAEVGDKMEMLNKRTFADDLGFQVLGSLLAQHHPSSVLLPSSTAEPILQASLRIFHWTYVGNKHTSDAVTLDRVTVLQDTARDCGALLYMLSDALDTDIHRSENSDNVATLDEHNDDDVASFRDKAVALVEMFCAGNSRTKAAMYRMLPVDLFVPMEDRPDLVSKYSMAAIRKSTKSASGSASSLLLGPFRSEPRFSAQSAAGTSNTNTTAAAASSSSSTLLSSAVGGLYTSTATSVSHVEFQVALRREIAALEAKASSMSSSPPPTPTTDAAGRRRGSVHLWDADQFTVGYSSFERELVVHGYFVEPLLPKLSDLNDPFEVSDPVLLAWHVLDRVGVETDATWRLRCVRCVRLLLRRYAMTFNGQLPVQSLLRHLRDAVASDPPDGSLAAFATECFLLFHVAISTSRVRTADSLVPTYPSVISAVVAALSLPPTSQAVEGGGEAYNRGEAPTNPHRLTFEALHDDMTEDDEHVEDAMVRAGVNVLAVIVQRARSYIPQVVAARGTLVQLFYTALRPSTLAALLALVEQLLPHWSNSDSFEHQVLPAILVACSNPINAGRMPHAAAALLCNYATPTAFQAAVRAAVGHDGCGLHLVLSDPVVLAAIFNADSVQAADVLWGATLRQRLFTSLASATRGRRRLSATRGRNDSGGEYFDAHQHDPLVQGGDLDICVGHLFLKAFVEHEGSFRTTWTQTMYDTTIHALVARLSTTSRASFVSHDVDDDPMAVQVLVLRALYHLIRRAGHHVVIDASVLDVVLSPLKRSLLGEVDQARGGAGLRLLTLLLTPPNVNASTCLNVVISSFTLVHEAIDKTLQPRYLQFIRDQQGIICDPDGVALALVTALLALLEAVAAADDAYRRHPSLLPKLLGYVSVGSACPQVASAAVACVTRLCDQSSLLPSLLLVEGGGVVFLSHLVATTSTDNAAVAVAAAALLHAHEPLLHTVLVQLFTPGLLQVLAVDGPAAFVHTLHSTDDIYSARVIWTLSMQATLKETMHRELANVTAAAKDVNRWPVWDPDHFVAADSFRYLYADVADEVVVGGVFVRLFVQQDKATLPPPDELRALAIVTTPPPSPPLYSRTHDRGGGGDTLIKTYEVRLDLLSGAIRKVGVACPELDLVVDGGFSDTESVGDDMANLVDMSPTAAVTCHDDPPPEHEQDDEHHLAYFDKQDSMLLDEIVV</sequence>
<comment type="caution">
    <text evidence="2">The sequence shown here is derived from an EMBL/GenBank/DDBJ whole genome shotgun (WGS) entry which is preliminary data.</text>
</comment>
<dbReference type="GO" id="GO:0010008">
    <property type="term" value="C:endosome membrane"/>
    <property type="evidence" value="ECO:0007669"/>
    <property type="project" value="TreeGrafter"/>
</dbReference>
<dbReference type="GO" id="GO:0006898">
    <property type="term" value="P:receptor-mediated endocytosis"/>
    <property type="evidence" value="ECO:0007669"/>
    <property type="project" value="TreeGrafter"/>
</dbReference>
<name>A0A397AWD8_APHAT</name>
<organism evidence="2 3">
    <name type="scientific">Aphanomyces astaci</name>
    <name type="common">Crayfish plague agent</name>
    <dbReference type="NCBI Taxonomy" id="112090"/>
    <lineage>
        <taxon>Eukaryota</taxon>
        <taxon>Sar</taxon>
        <taxon>Stramenopiles</taxon>
        <taxon>Oomycota</taxon>
        <taxon>Saprolegniomycetes</taxon>
        <taxon>Saprolegniales</taxon>
        <taxon>Verrucalvaceae</taxon>
        <taxon>Aphanomyces</taxon>
    </lineage>
</organism>
<evidence type="ECO:0000313" key="2">
    <source>
        <dbReference type="EMBL" id="RHY09917.1"/>
    </source>
</evidence>
<feature type="region of interest" description="Disordered" evidence="1">
    <location>
        <begin position="323"/>
        <end position="343"/>
    </location>
</feature>
<dbReference type="VEuPathDB" id="FungiDB:H257_15361"/>
<dbReference type="EMBL" id="QUSZ01005384">
    <property type="protein sequence ID" value="RHY09917.1"/>
    <property type="molecule type" value="Genomic_DNA"/>
</dbReference>
<dbReference type="InterPro" id="IPR016024">
    <property type="entry name" value="ARM-type_fold"/>
</dbReference>
<evidence type="ECO:0000313" key="3">
    <source>
        <dbReference type="Proteomes" id="UP000265427"/>
    </source>
</evidence>
<dbReference type="PANTHER" id="PTHR36983">
    <property type="entry name" value="DNAJ HOMOLOG SUBFAMILY C MEMBER 13"/>
    <property type="match status" value="1"/>
</dbReference>
<dbReference type="PANTHER" id="PTHR36983:SF2">
    <property type="entry name" value="DNAJ HOMOLOG SUBFAMILY C MEMBER 13"/>
    <property type="match status" value="1"/>
</dbReference>
<reference evidence="2 3" key="1">
    <citation type="submission" date="2018-08" db="EMBL/GenBank/DDBJ databases">
        <title>Aphanomyces genome sequencing and annotation.</title>
        <authorList>
            <person name="Minardi D."/>
            <person name="Oidtmann B."/>
            <person name="Van Der Giezen M."/>
            <person name="Studholme D.J."/>
        </authorList>
    </citation>
    <scope>NUCLEOTIDE SEQUENCE [LARGE SCALE GENOMIC DNA]</scope>
    <source>
        <strain evidence="2 3">Kv</strain>
    </source>
</reference>
<dbReference type="SUPFAM" id="SSF48371">
    <property type="entry name" value="ARM repeat"/>
    <property type="match status" value="1"/>
</dbReference>
<evidence type="ECO:0000256" key="1">
    <source>
        <dbReference type="SAM" id="MobiDB-lite"/>
    </source>
</evidence>
<proteinExistence type="predicted"/>
<protein>
    <submittedName>
        <fullName evidence="2">Uncharacterized protein</fullName>
    </submittedName>
</protein>
<dbReference type="GO" id="GO:2000641">
    <property type="term" value="P:regulation of early endosome to late endosome transport"/>
    <property type="evidence" value="ECO:0007669"/>
    <property type="project" value="InterPro"/>
</dbReference>
<dbReference type="GO" id="GO:0007032">
    <property type="term" value="P:endosome organization"/>
    <property type="evidence" value="ECO:0007669"/>
    <property type="project" value="InterPro"/>
</dbReference>
<gene>
    <name evidence="2" type="ORF">DYB36_000082</name>
</gene>
<accession>A0A397AWD8</accession>
<dbReference type="AlphaFoldDB" id="A0A397AWD8"/>
<dbReference type="Proteomes" id="UP000265427">
    <property type="component" value="Unassembled WGS sequence"/>
</dbReference>
<dbReference type="InterPro" id="IPR044978">
    <property type="entry name" value="GRV2/DNAJC13"/>
</dbReference>